<dbReference type="Gene3D" id="3.40.50.300">
    <property type="entry name" value="P-loop containing nucleotide triphosphate hydrolases"/>
    <property type="match status" value="1"/>
</dbReference>
<accession>A0AAV0CQF6</accession>
<dbReference type="Pfam" id="PF21530">
    <property type="entry name" value="Pif1_2B_dom"/>
    <property type="match status" value="1"/>
</dbReference>
<dbReference type="SUPFAM" id="SSF52540">
    <property type="entry name" value="P-loop containing nucleoside triphosphate hydrolases"/>
    <property type="match status" value="2"/>
</dbReference>
<dbReference type="PANTHER" id="PTHR10492">
    <property type="match status" value="1"/>
</dbReference>
<organism evidence="6 7">
    <name type="scientific">Cuscuta epithymum</name>
    <dbReference type="NCBI Taxonomy" id="186058"/>
    <lineage>
        <taxon>Eukaryota</taxon>
        <taxon>Viridiplantae</taxon>
        <taxon>Streptophyta</taxon>
        <taxon>Embryophyta</taxon>
        <taxon>Tracheophyta</taxon>
        <taxon>Spermatophyta</taxon>
        <taxon>Magnoliopsida</taxon>
        <taxon>eudicotyledons</taxon>
        <taxon>Gunneridae</taxon>
        <taxon>Pentapetalae</taxon>
        <taxon>asterids</taxon>
        <taxon>lamiids</taxon>
        <taxon>Solanales</taxon>
        <taxon>Convolvulaceae</taxon>
        <taxon>Cuscuteae</taxon>
        <taxon>Cuscuta</taxon>
        <taxon>Cuscuta subgen. Cuscuta</taxon>
    </lineage>
</organism>
<dbReference type="Pfam" id="PF05970">
    <property type="entry name" value="PIF1"/>
    <property type="match status" value="1"/>
</dbReference>
<sequence length="1248" mass="142372">MLDKNNAFVKSFRMVGQKVTDGELNIRLKLIGKRVSDARTYNLPSTSEVAALIVGDFDENLGNRDIVLQAHSGSLQRINELHPAYLPLQYPLLFPYGEDGYREDIPFSDLKKPTPNGRTTISVREYFAFRLHERDQESPSILFSKRLFQQFVVDAYAMVEAGRLRYVRTHQQELRCELYKGLSDAILRGETDSRAQGKRVILPSTFTGGARYMIQNYQDAMAICRWAGYPNLFITFTCNPKWSEISRFLEERRLKPEDRADIICRIFKVKLDGLIKDLRDNKIFGRVKAVIYTIEFQKRGLPHAHILLFIARDDPSPFANDIDRIISAEIPDKNVDPVYYDAVADLMMHGPCGPSRPNSPCMSNGRCTKHFPKKFNEETTIDDEGYPIYRRRDDGRTITKGEVELTNQFVVPHNRYLLLKYGAHMNVEWCNQSRSIKYLFKYVNKGNDRVTAAFYQNPSSDESNQPVDEIKMYYDCRYVSPCEAAWRILGFEIQYRNPAVERLSLHLPGEQNVYFSDTSSLQNVVDQQTMKESMFVAWFKANKKYPEAKNLTYVEFPQKFVWHKETKEWKERKKGFSIGRINYVPPGSGEIFYMRCLMNVVRGATCHDDLKIVDDIQFLTYRDACYERGLLDDDREYIDAIEESSHSASAFLLRYLFTTILTSNCASHQEHIWEKCWTFFSDDILYKQRRLLQYEALTLDDDEIKNLALIEIERLLQSYGRSLKDYYPMPLPRGDITQSNVNRLICEELRYNKNEMKGLHDSLTCNLTAEQREVYDIVIDAVHTNTGGVFFVYGYGGTGKTFVWKTLSAALRCKGEIVLNVASSGIASLLLPGGRTAHSRFAIPININEDSTCNIKQGSQLAGLIVKCKLIIWDEAPMVHKHCFEALDKTMRDILQLTNPVSLSTPFGGKTIVFGGDFRQILPVIPKGSRNDIVSATINASYLWRCCKVLRLTKNMRLQSANTPDEIEWIRKFAEWIARIGDGAIGDSSNGFATIEIPDDILLKYESDPIATIVRSTYPGFPDIDDDPTYLEKRAILAPTLDVVDSINQYMMSLNTRESKTYFSSDSACQSNTNADVLADVYTPEFLNSLKCSGVPNHELTLKVGTPVMLLRNIDHSMGLCNGTRLVITRLGCHVLEAKILSGHTAGQKVLIPRLNLTPSDVRMPFKFQRRQFPIMVSYAMTINKSQGQSLSHVGLFLKNPVFCHGQLYVAVSRVTRREGLKILICNPDGASSNSTLNVVYPEVFQNV</sequence>
<proteinExistence type="inferred from homology"/>
<keyword evidence="7" id="KW-1185">Reference proteome</keyword>
<keyword evidence="2" id="KW-0547">Nucleotide-binding</keyword>
<dbReference type="AlphaFoldDB" id="A0AAV0CQF6"/>
<evidence type="ECO:0000256" key="1">
    <source>
        <dbReference type="ARBA" id="ARBA00004474"/>
    </source>
</evidence>
<dbReference type="InterPro" id="IPR025476">
    <property type="entry name" value="Helitron_helicase-like"/>
</dbReference>
<dbReference type="Proteomes" id="UP001152523">
    <property type="component" value="Unassembled WGS sequence"/>
</dbReference>
<comment type="caution">
    <text evidence="6">The sequence shown here is derived from an EMBL/GenBank/DDBJ whole genome shotgun (WGS) entry which is preliminary data.</text>
</comment>
<comment type="catalytic activity">
    <reaction evidence="2">
        <text>ATP + H2O = ADP + phosphate + H(+)</text>
        <dbReference type="Rhea" id="RHEA:13065"/>
        <dbReference type="ChEBI" id="CHEBI:15377"/>
        <dbReference type="ChEBI" id="CHEBI:15378"/>
        <dbReference type="ChEBI" id="CHEBI:30616"/>
        <dbReference type="ChEBI" id="CHEBI:43474"/>
        <dbReference type="ChEBI" id="CHEBI:456216"/>
        <dbReference type="EC" id="5.6.2.3"/>
    </reaction>
</comment>
<dbReference type="GO" id="GO:0016787">
    <property type="term" value="F:hydrolase activity"/>
    <property type="evidence" value="ECO:0007669"/>
    <property type="project" value="UniProtKB-KW"/>
</dbReference>
<evidence type="ECO:0000259" key="5">
    <source>
        <dbReference type="Pfam" id="PF21530"/>
    </source>
</evidence>
<gene>
    <name evidence="6" type="ORF">CEPIT_LOCUS7151</name>
</gene>
<dbReference type="EC" id="5.6.2.3" evidence="2"/>
<protein>
    <recommendedName>
        <fullName evidence="2">ATP-dependent DNA helicase</fullName>
        <ecNumber evidence="2">5.6.2.3</ecNumber>
    </recommendedName>
</protein>
<comment type="subcellular location">
    <subcellularLocation>
        <location evidence="1">Plastid</location>
    </subcellularLocation>
</comment>
<keyword evidence="2" id="KW-0234">DNA repair</keyword>
<feature type="domain" description="Helitron helicase-like" evidence="4">
    <location>
        <begin position="126"/>
        <end position="308"/>
    </location>
</feature>
<comment type="similarity">
    <text evidence="2">Belongs to the helicase family.</text>
</comment>
<feature type="domain" description="DNA helicase Pif1-like DEAD-box helicase" evidence="3">
    <location>
        <begin position="767"/>
        <end position="988"/>
    </location>
</feature>
<keyword evidence="2" id="KW-0378">Hydrolase</keyword>
<dbReference type="GO" id="GO:0009536">
    <property type="term" value="C:plastid"/>
    <property type="evidence" value="ECO:0007669"/>
    <property type="project" value="UniProtKB-SubCell"/>
</dbReference>
<reference evidence="6" key="1">
    <citation type="submission" date="2022-07" db="EMBL/GenBank/DDBJ databases">
        <authorList>
            <person name="Macas J."/>
            <person name="Novak P."/>
            <person name="Neumann P."/>
        </authorList>
    </citation>
    <scope>NUCLEOTIDE SEQUENCE</scope>
</reference>
<evidence type="ECO:0000259" key="3">
    <source>
        <dbReference type="Pfam" id="PF05970"/>
    </source>
</evidence>
<dbReference type="GO" id="GO:0005524">
    <property type="term" value="F:ATP binding"/>
    <property type="evidence" value="ECO:0007669"/>
    <property type="project" value="UniProtKB-KW"/>
</dbReference>
<dbReference type="GO" id="GO:0006310">
    <property type="term" value="P:DNA recombination"/>
    <property type="evidence" value="ECO:0007669"/>
    <property type="project" value="UniProtKB-KW"/>
</dbReference>
<comment type="cofactor">
    <cofactor evidence="2">
        <name>Mg(2+)</name>
        <dbReference type="ChEBI" id="CHEBI:18420"/>
    </cofactor>
</comment>
<dbReference type="InterPro" id="IPR027417">
    <property type="entry name" value="P-loop_NTPase"/>
</dbReference>
<dbReference type="PANTHER" id="PTHR10492:SF97">
    <property type="entry name" value="ATP-DEPENDENT DNA HELICASE"/>
    <property type="match status" value="1"/>
</dbReference>
<evidence type="ECO:0000313" key="7">
    <source>
        <dbReference type="Proteomes" id="UP001152523"/>
    </source>
</evidence>
<keyword evidence="2" id="KW-0067">ATP-binding</keyword>
<evidence type="ECO:0000256" key="2">
    <source>
        <dbReference type="RuleBase" id="RU363044"/>
    </source>
</evidence>
<name>A0AAV0CQF6_9ASTE</name>
<dbReference type="InterPro" id="IPR010285">
    <property type="entry name" value="DNA_helicase_pif1-like_DEAD"/>
</dbReference>
<dbReference type="GO" id="GO:0006281">
    <property type="term" value="P:DNA repair"/>
    <property type="evidence" value="ECO:0007669"/>
    <property type="project" value="UniProtKB-KW"/>
</dbReference>
<keyword evidence="2" id="KW-0233">DNA recombination</keyword>
<keyword evidence="2" id="KW-0227">DNA damage</keyword>
<dbReference type="Pfam" id="PF14214">
    <property type="entry name" value="Helitron_like_N"/>
    <property type="match status" value="1"/>
</dbReference>
<evidence type="ECO:0000259" key="4">
    <source>
        <dbReference type="Pfam" id="PF14214"/>
    </source>
</evidence>
<dbReference type="GO" id="GO:0000723">
    <property type="term" value="P:telomere maintenance"/>
    <property type="evidence" value="ECO:0007669"/>
    <property type="project" value="InterPro"/>
</dbReference>
<dbReference type="EMBL" id="CAMAPF010000034">
    <property type="protein sequence ID" value="CAH9080016.1"/>
    <property type="molecule type" value="Genomic_DNA"/>
</dbReference>
<evidence type="ECO:0000313" key="6">
    <source>
        <dbReference type="EMBL" id="CAH9080016.1"/>
    </source>
</evidence>
<keyword evidence="2" id="KW-0347">Helicase</keyword>
<dbReference type="GO" id="GO:0043139">
    <property type="term" value="F:5'-3' DNA helicase activity"/>
    <property type="evidence" value="ECO:0007669"/>
    <property type="project" value="UniProtKB-EC"/>
</dbReference>
<feature type="domain" description="DNA helicase Pif1-like 2B" evidence="5">
    <location>
        <begin position="1085"/>
        <end position="1131"/>
    </location>
</feature>
<dbReference type="InterPro" id="IPR049163">
    <property type="entry name" value="Pif1-like_2B_dom"/>
</dbReference>
<dbReference type="CDD" id="cd18809">
    <property type="entry name" value="SF1_C_RecD"/>
    <property type="match status" value="1"/>
</dbReference>